<evidence type="ECO:0000313" key="3">
    <source>
        <dbReference type="Proteomes" id="UP000315252"/>
    </source>
</evidence>
<dbReference type="InterPro" id="IPR008990">
    <property type="entry name" value="Elect_transpt_acc-like_dom_sf"/>
</dbReference>
<dbReference type="InterPro" id="IPR049054">
    <property type="entry name" value="CN_hydtase_beta-like_N"/>
</dbReference>
<comment type="caution">
    <text evidence="2">The sequence shown here is derived from an EMBL/GenBank/DDBJ whole genome shotgun (WGS) entry which is preliminary data.</text>
</comment>
<dbReference type="InterPro" id="IPR042262">
    <property type="entry name" value="CN_hydtase_beta_C"/>
</dbReference>
<proteinExistence type="predicted"/>
<dbReference type="EMBL" id="VHSH01000020">
    <property type="protein sequence ID" value="TQV69841.1"/>
    <property type="molecule type" value="Genomic_DNA"/>
</dbReference>
<dbReference type="SUPFAM" id="SSF50090">
    <property type="entry name" value="Electron transport accessory proteins"/>
    <property type="match status" value="1"/>
</dbReference>
<dbReference type="Pfam" id="PF21006">
    <property type="entry name" value="NHase_beta_N"/>
    <property type="match status" value="1"/>
</dbReference>
<protein>
    <submittedName>
        <fullName evidence="2">Nitrile hydratase accessory protein</fullName>
    </submittedName>
</protein>
<dbReference type="InterPro" id="IPR023808">
    <property type="entry name" value="Nitrile_Hydratase_acc_put"/>
</dbReference>
<dbReference type="Gene3D" id="1.10.472.20">
    <property type="entry name" value="Nitrile hydratase, beta subunit"/>
    <property type="match status" value="1"/>
</dbReference>
<evidence type="ECO:0000259" key="1">
    <source>
        <dbReference type="Pfam" id="PF21006"/>
    </source>
</evidence>
<feature type="domain" description="Nitrile hydratase beta subunit-like N-terminal" evidence="1">
    <location>
        <begin position="68"/>
        <end position="156"/>
    </location>
</feature>
<dbReference type="AlphaFoldDB" id="A0A545SXZ3"/>
<evidence type="ECO:0000313" key="2">
    <source>
        <dbReference type="EMBL" id="TQV69841.1"/>
    </source>
</evidence>
<keyword evidence="3" id="KW-1185">Reference proteome</keyword>
<dbReference type="Proteomes" id="UP000315252">
    <property type="component" value="Unassembled WGS sequence"/>
</dbReference>
<name>A0A545SXZ3_9PROT</name>
<dbReference type="NCBIfam" id="TIGR03889">
    <property type="entry name" value="nitrile_acc"/>
    <property type="match status" value="1"/>
</dbReference>
<sequence>MPMPSRRERGQRRSIATTSPFRRVRSGARTRRLKTGFLSISGSPTLNPFEQHREALDLAQATLPDRSDSEPLFRTPWHARIFALIVALVKNEEIPWKSFQEKLVSTLKQHQSADVQLTAEEIDLQYFECWLLAAEETLLEAGFVETSQVARQIEAIRTSVVQTRADQLTS</sequence>
<accession>A0A545SXZ3</accession>
<organism evidence="2 3">
    <name type="scientific">Denitrobaculum tricleocarpae</name>
    <dbReference type="NCBI Taxonomy" id="2591009"/>
    <lineage>
        <taxon>Bacteria</taxon>
        <taxon>Pseudomonadati</taxon>
        <taxon>Pseudomonadota</taxon>
        <taxon>Alphaproteobacteria</taxon>
        <taxon>Rhodospirillales</taxon>
        <taxon>Rhodospirillaceae</taxon>
        <taxon>Denitrobaculum</taxon>
    </lineage>
</organism>
<gene>
    <name evidence="2" type="ORF">FKG95_28600</name>
</gene>
<dbReference type="OrthoDB" id="9811616at2"/>
<reference evidence="2 3" key="1">
    <citation type="submission" date="2019-06" db="EMBL/GenBank/DDBJ databases">
        <title>Whole genome sequence for Rhodospirillaceae sp. R148.</title>
        <authorList>
            <person name="Wang G."/>
        </authorList>
    </citation>
    <scope>NUCLEOTIDE SEQUENCE [LARGE SCALE GENOMIC DNA]</scope>
    <source>
        <strain evidence="2 3">R148</strain>
    </source>
</reference>